<evidence type="ECO:0000313" key="2">
    <source>
        <dbReference type="EMBL" id="MFC6753516.1"/>
    </source>
</evidence>
<reference evidence="2 3" key="1">
    <citation type="journal article" date="2019" name="Int. J. Syst. Evol. Microbiol.">
        <title>The Global Catalogue of Microorganisms (GCM) 10K type strain sequencing project: providing services to taxonomists for standard genome sequencing and annotation.</title>
        <authorList>
            <consortium name="The Broad Institute Genomics Platform"/>
            <consortium name="The Broad Institute Genome Sequencing Center for Infectious Disease"/>
            <person name="Wu L."/>
            <person name="Ma J."/>
        </authorList>
    </citation>
    <scope>NUCLEOTIDE SEQUENCE [LARGE SCALE GENOMIC DNA]</scope>
    <source>
        <strain evidence="2 3">CGMCC 1.3239</strain>
    </source>
</reference>
<dbReference type="AlphaFoldDB" id="A0ABD5SBP5"/>
<dbReference type="RefSeq" id="WP_379781198.1">
    <property type="nucleotide sequence ID" value="NZ_JBHSWW010000106.1"/>
</dbReference>
<proteinExistence type="predicted"/>
<dbReference type="Proteomes" id="UP001596442">
    <property type="component" value="Unassembled WGS sequence"/>
</dbReference>
<sequence length="56" mass="5796">MQTGTTPARRIATEPASGRSAPITGACRGTTPMTSWNRPPAAIDEAARTGSRKVIA</sequence>
<keyword evidence="3" id="KW-1185">Reference proteome</keyword>
<evidence type="ECO:0000313" key="3">
    <source>
        <dbReference type="Proteomes" id="UP001596442"/>
    </source>
</evidence>
<feature type="region of interest" description="Disordered" evidence="1">
    <location>
        <begin position="1"/>
        <end position="38"/>
    </location>
</feature>
<evidence type="ECO:0000256" key="1">
    <source>
        <dbReference type="SAM" id="MobiDB-lite"/>
    </source>
</evidence>
<gene>
    <name evidence="2" type="ORF">ACFQEU_08575</name>
</gene>
<name>A0ABD5SBP5_9EURY</name>
<organism evidence="2 3">
    <name type="scientific">Halorubrum tibetense</name>
    <dbReference type="NCBI Taxonomy" id="175631"/>
    <lineage>
        <taxon>Archaea</taxon>
        <taxon>Methanobacteriati</taxon>
        <taxon>Methanobacteriota</taxon>
        <taxon>Stenosarchaea group</taxon>
        <taxon>Halobacteria</taxon>
        <taxon>Halobacteriales</taxon>
        <taxon>Haloferacaceae</taxon>
        <taxon>Halorubrum</taxon>
    </lineage>
</organism>
<dbReference type="EMBL" id="JBHSWW010000106">
    <property type="protein sequence ID" value="MFC6753516.1"/>
    <property type="molecule type" value="Genomic_DNA"/>
</dbReference>
<protein>
    <submittedName>
        <fullName evidence="2">Uncharacterized protein</fullName>
    </submittedName>
</protein>
<accession>A0ABD5SBP5</accession>
<comment type="caution">
    <text evidence="2">The sequence shown here is derived from an EMBL/GenBank/DDBJ whole genome shotgun (WGS) entry which is preliminary data.</text>
</comment>